<dbReference type="AlphaFoldDB" id="A0A2N2F366"/>
<gene>
    <name evidence="2" type="ORF">CVU76_01010</name>
</gene>
<dbReference type="EMBL" id="PHAO01000001">
    <property type="protein sequence ID" value="PKN02603.1"/>
    <property type="molecule type" value="Genomic_DNA"/>
</dbReference>
<organism evidence="2 3">
    <name type="scientific">Candidatus Dojkabacteria bacterium HGW-Dojkabacteria-1</name>
    <dbReference type="NCBI Taxonomy" id="2013761"/>
    <lineage>
        <taxon>Bacteria</taxon>
        <taxon>Candidatus Dojkabacteria</taxon>
    </lineage>
</organism>
<evidence type="ECO:0000313" key="2">
    <source>
        <dbReference type="EMBL" id="PKN02603.1"/>
    </source>
</evidence>
<evidence type="ECO:0000313" key="3">
    <source>
        <dbReference type="Proteomes" id="UP000233417"/>
    </source>
</evidence>
<dbReference type="Proteomes" id="UP000233417">
    <property type="component" value="Unassembled WGS sequence"/>
</dbReference>
<accession>A0A2N2F366</accession>
<evidence type="ECO:0000256" key="1">
    <source>
        <dbReference type="SAM" id="MobiDB-lite"/>
    </source>
</evidence>
<sequence>MTGCTKKDDEYGDKIKIVDSENEKKETESKEEPKKDSSDLGYLSNPDEYAKSKKSIGELTDAEYTLDSLEDSQSNGYHAFNFNISTSTEGAGLPSFTVEPVLDKGVYRVTIRNVGKDNSGIAYQQSRVVDKGAVTGIYRAVTSTPKTAVYEIGFLGNNPFKLDYIETDVNSWNISVKVAYDLKYSPPTIDFGSTEFSNTLQSIKGMSASDGARISSYSYSVTGGVLKFVFSVASGTSNPIPSVEAQYDEMNILDVRFTSLQSDKVSTWGSSITLPAGIVVNVSRAGEVSSYRFGGIGGAKPFKLSASQSPNQVVVEIKTN</sequence>
<comment type="caution">
    <text evidence="2">The sequence shown here is derived from an EMBL/GenBank/DDBJ whole genome shotgun (WGS) entry which is preliminary data.</text>
</comment>
<protein>
    <submittedName>
        <fullName evidence="2">Uncharacterized protein</fullName>
    </submittedName>
</protein>
<feature type="region of interest" description="Disordered" evidence="1">
    <location>
        <begin position="1"/>
        <end position="49"/>
    </location>
</feature>
<reference evidence="2 3" key="1">
    <citation type="journal article" date="2017" name="ISME J.">
        <title>Potential for microbial H2 and metal transformations associated with novel bacteria and archaea in deep terrestrial subsurface sediments.</title>
        <authorList>
            <person name="Hernsdorf A.W."/>
            <person name="Amano Y."/>
            <person name="Miyakawa K."/>
            <person name="Ise K."/>
            <person name="Suzuki Y."/>
            <person name="Anantharaman K."/>
            <person name="Probst A."/>
            <person name="Burstein D."/>
            <person name="Thomas B.C."/>
            <person name="Banfield J.F."/>
        </authorList>
    </citation>
    <scope>NUCLEOTIDE SEQUENCE [LARGE SCALE GENOMIC DNA]</scope>
    <source>
        <strain evidence="2">HGW-Dojkabacteria-1</strain>
    </source>
</reference>
<feature type="compositionally biased region" description="Basic and acidic residues" evidence="1">
    <location>
        <begin position="1"/>
        <end position="38"/>
    </location>
</feature>
<proteinExistence type="predicted"/>
<name>A0A2N2F366_9BACT</name>